<dbReference type="EMBL" id="QLMA01000001">
    <property type="protein sequence ID" value="RAJ87703.1"/>
    <property type="molecule type" value="Genomic_DNA"/>
</dbReference>
<keyword evidence="3" id="KW-1185">Reference proteome</keyword>
<evidence type="ECO:0000313" key="2">
    <source>
        <dbReference type="EMBL" id="RAJ87703.1"/>
    </source>
</evidence>
<feature type="chain" id="PRO_5016313440" evidence="1">
    <location>
        <begin position="20"/>
        <end position="270"/>
    </location>
</feature>
<gene>
    <name evidence="2" type="ORF">CLV59_101464</name>
</gene>
<dbReference type="GO" id="GO:0016747">
    <property type="term" value="F:acyltransferase activity, transferring groups other than amino-acyl groups"/>
    <property type="evidence" value="ECO:0007669"/>
    <property type="project" value="TreeGrafter"/>
</dbReference>
<protein>
    <submittedName>
        <fullName evidence="2">S-formylglutathione hydrolase FrmB</fullName>
    </submittedName>
</protein>
<evidence type="ECO:0000313" key="3">
    <source>
        <dbReference type="Proteomes" id="UP000249819"/>
    </source>
</evidence>
<keyword evidence="2" id="KW-0378">Hydrolase</keyword>
<dbReference type="Gene3D" id="3.40.50.1820">
    <property type="entry name" value="alpha/beta hydrolase"/>
    <property type="match status" value="1"/>
</dbReference>
<accession>A0A327WAU0</accession>
<organism evidence="2 3">
    <name type="scientific">Chitinophaga dinghuensis</name>
    <dbReference type="NCBI Taxonomy" id="1539050"/>
    <lineage>
        <taxon>Bacteria</taxon>
        <taxon>Pseudomonadati</taxon>
        <taxon>Bacteroidota</taxon>
        <taxon>Chitinophagia</taxon>
        <taxon>Chitinophagales</taxon>
        <taxon>Chitinophagaceae</taxon>
        <taxon>Chitinophaga</taxon>
    </lineage>
</organism>
<dbReference type="InterPro" id="IPR000801">
    <property type="entry name" value="Esterase-like"/>
</dbReference>
<name>A0A327WAU0_9BACT</name>
<dbReference type="SUPFAM" id="SSF53474">
    <property type="entry name" value="alpha/beta-Hydrolases"/>
    <property type="match status" value="1"/>
</dbReference>
<reference evidence="2 3" key="1">
    <citation type="submission" date="2018-06" db="EMBL/GenBank/DDBJ databases">
        <title>Genomic Encyclopedia of Archaeal and Bacterial Type Strains, Phase II (KMG-II): from individual species to whole genera.</title>
        <authorList>
            <person name="Goeker M."/>
        </authorList>
    </citation>
    <scope>NUCLEOTIDE SEQUENCE [LARGE SCALE GENOMIC DNA]</scope>
    <source>
        <strain evidence="2 3">DSM 29821</strain>
    </source>
</reference>
<comment type="caution">
    <text evidence="2">The sequence shown here is derived from an EMBL/GenBank/DDBJ whole genome shotgun (WGS) entry which is preliminary data.</text>
</comment>
<sequence length="270" mass="30345">MRFFFTLLLCCALTQMTMAAGVDTISIPSAAMHRSFRAVVITPQSYSAGNQRYPVVYLLHGHGGNYSNWITKVPALREMADAYNIMIVCPDGAISSWYFDSPVDSNYKFETYVGKEIPAYIDQHYPTVATSKGRAIAGLSMGGHGALFIAIRHQDTFGAAGSISGGVDLRPFPKKWDIAKRLGDPGEKGTNWTDYTVIKQIEKLTPGKLALTMDCGVDDFFIDVNRNLHKALLERKIPHDYAERPGNHDWTYWGNSIRYQLLFFHLFFEQ</sequence>
<dbReference type="PANTHER" id="PTHR48098">
    <property type="entry name" value="ENTEROCHELIN ESTERASE-RELATED"/>
    <property type="match status" value="1"/>
</dbReference>
<proteinExistence type="predicted"/>
<evidence type="ECO:0000256" key="1">
    <source>
        <dbReference type="SAM" id="SignalP"/>
    </source>
</evidence>
<dbReference type="Pfam" id="PF00756">
    <property type="entry name" value="Esterase"/>
    <property type="match status" value="1"/>
</dbReference>
<dbReference type="PANTHER" id="PTHR48098:SF1">
    <property type="entry name" value="DIACYLGLYCEROL ACYLTRANSFERASE_MYCOLYLTRANSFERASE AG85A"/>
    <property type="match status" value="1"/>
</dbReference>
<feature type="signal peptide" evidence="1">
    <location>
        <begin position="1"/>
        <end position="19"/>
    </location>
</feature>
<dbReference type="InterPro" id="IPR029058">
    <property type="entry name" value="AB_hydrolase_fold"/>
</dbReference>
<dbReference type="Proteomes" id="UP000249819">
    <property type="component" value="Unassembled WGS sequence"/>
</dbReference>
<keyword evidence="1" id="KW-0732">Signal</keyword>
<dbReference type="AlphaFoldDB" id="A0A327WAU0"/>
<dbReference type="InterPro" id="IPR050583">
    <property type="entry name" value="Mycobacterial_A85_antigen"/>
</dbReference>
<dbReference type="GO" id="GO:0016787">
    <property type="term" value="F:hydrolase activity"/>
    <property type="evidence" value="ECO:0007669"/>
    <property type="project" value="UniProtKB-KW"/>
</dbReference>